<evidence type="ECO:0000313" key="3">
    <source>
        <dbReference type="Proteomes" id="UP000234462"/>
    </source>
</evidence>
<dbReference type="PANTHER" id="PTHR34818:SF1">
    <property type="entry name" value="PROTEIN BLI-3"/>
    <property type="match status" value="1"/>
</dbReference>
<dbReference type="RefSeq" id="WP_101589667.1">
    <property type="nucleotide sequence ID" value="NZ_FXZM01000012.1"/>
</dbReference>
<keyword evidence="3" id="KW-1185">Reference proteome</keyword>
<gene>
    <name evidence="2" type="ORF">BJEO58_02336</name>
</gene>
<name>A0A2H1L8M0_9MICO</name>
<dbReference type="InterPro" id="IPR052917">
    <property type="entry name" value="Stress-Dev_Protein"/>
</dbReference>
<organism evidence="2 3">
    <name type="scientific">Brevibacterium jeotgali</name>
    <dbReference type="NCBI Taxonomy" id="1262550"/>
    <lineage>
        <taxon>Bacteria</taxon>
        <taxon>Bacillati</taxon>
        <taxon>Actinomycetota</taxon>
        <taxon>Actinomycetes</taxon>
        <taxon>Micrococcales</taxon>
        <taxon>Brevibacteriaceae</taxon>
        <taxon>Brevibacterium</taxon>
    </lineage>
</organism>
<dbReference type="InterPro" id="IPR012349">
    <property type="entry name" value="Split_barrel_FMN-bd"/>
</dbReference>
<dbReference type="AlphaFoldDB" id="A0A2H1L8M0"/>
<dbReference type="InterPro" id="IPR038725">
    <property type="entry name" value="YdaG_split_barrel_FMN-bd"/>
</dbReference>
<sequence>MKDITQQDVAHALSSAPWVMVTTARHDGKLLAHPMVPQQVTDNCDVWFFLSLAGDQSEALRQGPQVNLSVAEAGTWLSVSGHVEFVEDQAKIDELWNDRAAEWFEGGRTDPALGLIRVSTDSAQFWGTPGGKARSIAELVKSRVTGDEPAGGSDTVPL</sequence>
<dbReference type="Proteomes" id="UP000234462">
    <property type="component" value="Unassembled WGS sequence"/>
</dbReference>
<dbReference type="EMBL" id="FXZM01000012">
    <property type="protein sequence ID" value="SMY12733.1"/>
    <property type="molecule type" value="Genomic_DNA"/>
</dbReference>
<dbReference type="PANTHER" id="PTHR34818">
    <property type="entry name" value="PROTEIN BLI-3"/>
    <property type="match status" value="1"/>
</dbReference>
<dbReference type="Pfam" id="PF16242">
    <property type="entry name" value="Pyrid_ox_like"/>
    <property type="match status" value="1"/>
</dbReference>
<reference evidence="3" key="1">
    <citation type="submission" date="2017-03" db="EMBL/GenBank/DDBJ databases">
        <authorList>
            <person name="Monnet C."/>
        </authorList>
    </citation>
    <scope>NUCLEOTIDE SEQUENCE [LARGE SCALE GENOMIC DNA]</scope>
    <source>
        <strain evidence="3">SJ5-8</strain>
    </source>
</reference>
<feature type="domain" description="General stress protein FMN-binding split barrel" evidence="1">
    <location>
        <begin position="8"/>
        <end position="149"/>
    </location>
</feature>
<protein>
    <submittedName>
        <fullName evidence="2">General stress protein 26</fullName>
    </submittedName>
</protein>
<dbReference type="Gene3D" id="2.30.110.10">
    <property type="entry name" value="Electron Transport, Fmn-binding Protein, Chain A"/>
    <property type="match status" value="1"/>
</dbReference>
<proteinExistence type="predicted"/>
<dbReference type="SUPFAM" id="SSF50475">
    <property type="entry name" value="FMN-binding split barrel"/>
    <property type="match status" value="1"/>
</dbReference>
<accession>A0A2H1L8M0</accession>
<dbReference type="OrthoDB" id="1432662at2"/>
<evidence type="ECO:0000259" key="1">
    <source>
        <dbReference type="Pfam" id="PF16242"/>
    </source>
</evidence>
<evidence type="ECO:0000313" key="2">
    <source>
        <dbReference type="EMBL" id="SMY12733.1"/>
    </source>
</evidence>